<comment type="caution">
    <text evidence="2">The sequence shown here is derived from an EMBL/GenBank/DDBJ whole genome shotgun (WGS) entry which is preliminary data.</text>
</comment>
<dbReference type="Pfam" id="PF09604">
    <property type="entry name" value="Potass_KdpF"/>
    <property type="match status" value="1"/>
</dbReference>
<accession>A0A9X3TZ21</accession>
<name>A0A9X3TZ21_9PROT</name>
<evidence type="ECO:0000256" key="1">
    <source>
        <dbReference type="SAM" id="Phobius"/>
    </source>
</evidence>
<dbReference type="GO" id="GO:0008556">
    <property type="term" value="F:P-type potassium transmembrane transporter activity"/>
    <property type="evidence" value="ECO:0007669"/>
    <property type="project" value="InterPro"/>
</dbReference>
<reference evidence="2" key="2">
    <citation type="journal article" date="2023" name="Syst. Appl. Microbiol.">
        <title>Govania unica gen. nov., sp. nov., a rare biosphere bacterium that represents a novel family in the class Alphaproteobacteria.</title>
        <authorList>
            <person name="Vandamme P."/>
            <person name="Peeters C."/>
            <person name="Hettiarachchi A."/>
            <person name="Cnockaert M."/>
            <person name="Carlier A."/>
        </authorList>
    </citation>
    <scope>NUCLEOTIDE SEQUENCE</scope>
    <source>
        <strain evidence="2">LMG 31809</strain>
    </source>
</reference>
<dbReference type="AlphaFoldDB" id="A0A9X3TZ21"/>
<keyword evidence="1" id="KW-0812">Transmembrane</keyword>
<dbReference type="InterPro" id="IPR011726">
    <property type="entry name" value="KdpF"/>
</dbReference>
<evidence type="ECO:0000313" key="2">
    <source>
        <dbReference type="EMBL" id="MDA5194411.1"/>
    </source>
</evidence>
<keyword evidence="1" id="KW-0472">Membrane</keyword>
<evidence type="ECO:0000313" key="3">
    <source>
        <dbReference type="Proteomes" id="UP001141619"/>
    </source>
</evidence>
<keyword evidence="3" id="KW-1185">Reference proteome</keyword>
<gene>
    <name evidence="2" type="ORF">NYP16_10655</name>
</gene>
<dbReference type="Proteomes" id="UP001141619">
    <property type="component" value="Unassembled WGS sequence"/>
</dbReference>
<keyword evidence="1" id="KW-1133">Transmembrane helix</keyword>
<reference evidence="2" key="1">
    <citation type="submission" date="2022-08" db="EMBL/GenBank/DDBJ databases">
        <authorList>
            <person name="Vandamme P."/>
            <person name="Hettiarachchi A."/>
            <person name="Peeters C."/>
            <person name="Cnockaert M."/>
            <person name="Carlier A."/>
        </authorList>
    </citation>
    <scope>NUCLEOTIDE SEQUENCE</scope>
    <source>
        <strain evidence="2">LMG 31809</strain>
    </source>
</reference>
<protein>
    <submittedName>
        <fullName evidence="2">Potassium-transporting ATPase subunit F</fullName>
    </submittedName>
</protein>
<organism evidence="2 3">
    <name type="scientific">Govanella unica</name>
    <dbReference type="NCBI Taxonomy" id="2975056"/>
    <lineage>
        <taxon>Bacteria</taxon>
        <taxon>Pseudomonadati</taxon>
        <taxon>Pseudomonadota</taxon>
        <taxon>Alphaproteobacteria</taxon>
        <taxon>Emcibacterales</taxon>
        <taxon>Govanellaceae</taxon>
        <taxon>Govanella</taxon>
    </lineage>
</organism>
<sequence>MTLDIVLGGLTAVGLFIFLIYVLVRAENL</sequence>
<dbReference type="GO" id="GO:0005886">
    <property type="term" value="C:plasma membrane"/>
    <property type="evidence" value="ECO:0007669"/>
    <property type="project" value="InterPro"/>
</dbReference>
<proteinExistence type="predicted"/>
<feature type="transmembrane region" description="Helical" evidence="1">
    <location>
        <begin position="6"/>
        <end position="24"/>
    </location>
</feature>
<dbReference type="EMBL" id="JANWOI010000003">
    <property type="protein sequence ID" value="MDA5194411.1"/>
    <property type="molecule type" value="Genomic_DNA"/>
</dbReference>
<dbReference type="RefSeq" id="WP_274944114.1">
    <property type="nucleotide sequence ID" value="NZ_JANWOI010000003.1"/>
</dbReference>